<dbReference type="EMBL" id="JAXIVS010000016">
    <property type="protein sequence ID" value="MDY7231882.1"/>
    <property type="molecule type" value="Genomic_DNA"/>
</dbReference>
<feature type="domain" description="DUF6855" evidence="2">
    <location>
        <begin position="33"/>
        <end position="162"/>
    </location>
</feature>
<dbReference type="InterPro" id="IPR049193">
    <property type="entry name" value="DUF6855"/>
</dbReference>
<accession>A0ABU5HGD1</accession>
<comment type="caution">
    <text evidence="3">The sequence shown here is derived from an EMBL/GenBank/DDBJ whole genome shotgun (WGS) entry which is preliminary data.</text>
</comment>
<evidence type="ECO:0000313" key="3">
    <source>
        <dbReference type="EMBL" id="MDY7231882.1"/>
    </source>
</evidence>
<sequence>MATKKAPAKKSPAKKAPAKKAAAPKKPSSSSGLGTRERPWVLKTPPGTSEFEAFRDDTLDPPALVVRVGKTELRYHLRCIEDLRAMLAAHGDWMPLGGADEQKPAAEGSVESWGRSSKNPVGGWYGLKKGLRGRFGVYVPPVLEALGLAELEHQPKNNRMRARAP</sequence>
<proteinExistence type="predicted"/>
<organism evidence="3 4">
    <name type="scientific">Hyalangium rubrum</name>
    <dbReference type="NCBI Taxonomy" id="3103134"/>
    <lineage>
        <taxon>Bacteria</taxon>
        <taxon>Pseudomonadati</taxon>
        <taxon>Myxococcota</taxon>
        <taxon>Myxococcia</taxon>
        <taxon>Myxococcales</taxon>
        <taxon>Cystobacterineae</taxon>
        <taxon>Archangiaceae</taxon>
        <taxon>Hyalangium</taxon>
    </lineage>
</organism>
<dbReference type="RefSeq" id="WP_321550593.1">
    <property type="nucleotide sequence ID" value="NZ_JAXIVS010000016.1"/>
</dbReference>
<evidence type="ECO:0000313" key="4">
    <source>
        <dbReference type="Proteomes" id="UP001291309"/>
    </source>
</evidence>
<evidence type="ECO:0000259" key="2">
    <source>
        <dbReference type="Pfam" id="PF21619"/>
    </source>
</evidence>
<feature type="compositionally biased region" description="Basic residues" evidence="1">
    <location>
        <begin position="1"/>
        <end position="18"/>
    </location>
</feature>
<gene>
    <name evidence="3" type="ORF">SYV04_36180</name>
</gene>
<feature type="region of interest" description="Disordered" evidence="1">
    <location>
        <begin position="1"/>
        <end position="47"/>
    </location>
</feature>
<protein>
    <recommendedName>
        <fullName evidence="2">DUF6855 domain-containing protein</fullName>
    </recommendedName>
</protein>
<name>A0ABU5HGD1_9BACT</name>
<feature type="compositionally biased region" description="Low complexity" evidence="1">
    <location>
        <begin position="19"/>
        <end position="31"/>
    </location>
</feature>
<dbReference type="Proteomes" id="UP001291309">
    <property type="component" value="Unassembled WGS sequence"/>
</dbReference>
<reference evidence="3 4" key="1">
    <citation type="submission" date="2023-12" db="EMBL/GenBank/DDBJ databases">
        <title>the genome sequence of Hyalangium sp. s54d21.</title>
        <authorList>
            <person name="Zhang X."/>
        </authorList>
    </citation>
    <scope>NUCLEOTIDE SEQUENCE [LARGE SCALE GENOMIC DNA]</scope>
    <source>
        <strain evidence="4">s54d21</strain>
    </source>
</reference>
<keyword evidence="4" id="KW-1185">Reference proteome</keyword>
<evidence type="ECO:0000256" key="1">
    <source>
        <dbReference type="SAM" id="MobiDB-lite"/>
    </source>
</evidence>
<dbReference type="Pfam" id="PF21619">
    <property type="entry name" value="DUF6855"/>
    <property type="match status" value="1"/>
</dbReference>